<organism evidence="1 2">
    <name type="scientific">Brachionus plicatilis</name>
    <name type="common">Marine rotifer</name>
    <name type="synonym">Brachionus muelleri</name>
    <dbReference type="NCBI Taxonomy" id="10195"/>
    <lineage>
        <taxon>Eukaryota</taxon>
        <taxon>Metazoa</taxon>
        <taxon>Spiralia</taxon>
        <taxon>Gnathifera</taxon>
        <taxon>Rotifera</taxon>
        <taxon>Eurotatoria</taxon>
        <taxon>Monogononta</taxon>
        <taxon>Pseudotrocha</taxon>
        <taxon>Ploima</taxon>
        <taxon>Brachionidae</taxon>
        <taxon>Brachionus</taxon>
    </lineage>
</organism>
<proteinExistence type="predicted"/>
<reference evidence="1 2" key="1">
    <citation type="journal article" date="2018" name="Sci. Rep.">
        <title>Genomic signatures of local adaptation to the degree of environmental predictability in rotifers.</title>
        <authorList>
            <person name="Franch-Gras L."/>
            <person name="Hahn C."/>
            <person name="Garcia-Roger E.M."/>
            <person name="Carmona M.J."/>
            <person name="Serra M."/>
            <person name="Gomez A."/>
        </authorList>
    </citation>
    <scope>NUCLEOTIDE SEQUENCE [LARGE SCALE GENOMIC DNA]</scope>
    <source>
        <strain evidence="1">HYR1</strain>
    </source>
</reference>
<sequence>MFKERFKNHLPSIRTKFNLHLILKFNFSLRLVSSPSFILIHIVPFIEVFSLLVSSDSEELGIKSKDNIYGGSKKTLSGFNFSWKKKIFGTTSKRSTKRVEKTPPTRIKVRKKSLNKSKTSQTSLDLSGFISKNLYTLELSNSIKFKQFEIQISYYRLNQKKIVNV</sequence>
<keyword evidence="2" id="KW-1185">Reference proteome</keyword>
<dbReference type="AlphaFoldDB" id="A0A3M7PKZ9"/>
<name>A0A3M7PKZ9_BRAPC</name>
<dbReference type="Proteomes" id="UP000276133">
    <property type="component" value="Unassembled WGS sequence"/>
</dbReference>
<evidence type="ECO:0000313" key="1">
    <source>
        <dbReference type="EMBL" id="RMZ99772.1"/>
    </source>
</evidence>
<protein>
    <submittedName>
        <fullName evidence="1">Uncharacterized protein</fullName>
    </submittedName>
</protein>
<comment type="caution">
    <text evidence="1">The sequence shown here is derived from an EMBL/GenBank/DDBJ whole genome shotgun (WGS) entry which is preliminary data.</text>
</comment>
<accession>A0A3M7PKZ9</accession>
<evidence type="ECO:0000313" key="2">
    <source>
        <dbReference type="Proteomes" id="UP000276133"/>
    </source>
</evidence>
<dbReference type="EMBL" id="REGN01010064">
    <property type="protein sequence ID" value="RMZ99772.1"/>
    <property type="molecule type" value="Genomic_DNA"/>
</dbReference>
<gene>
    <name evidence="1" type="ORF">BpHYR1_000438</name>
</gene>